<feature type="domain" description="Penicillin binding protein A dimerisation" evidence="2">
    <location>
        <begin position="52"/>
        <end position="134"/>
    </location>
</feature>
<evidence type="ECO:0000313" key="4">
    <source>
        <dbReference type="Proteomes" id="UP000642107"/>
    </source>
</evidence>
<dbReference type="InterPro" id="IPR001460">
    <property type="entry name" value="PCN-bd_Tpept"/>
</dbReference>
<dbReference type="InterPro" id="IPR054120">
    <property type="entry name" value="PBPA_dimer"/>
</dbReference>
<dbReference type="InterPro" id="IPR012338">
    <property type="entry name" value="Beta-lactam/transpept-like"/>
</dbReference>
<keyword evidence="4" id="KW-1185">Reference proteome</keyword>
<keyword evidence="3" id="KW-0378">Hydrolase</keyword>
<dbReference type="GO" id="GO:0016787">
    <property type="term" value="F:hydrolase activity"/>
    <property type="evidence" value="ECO:0007669"/>
    <property type="project" value="UniProtKB-KW"/>
</dbReference>
<evidence type="ECO:0000259" key="1">
    <source>
        <dbReference type="Pfam" id="PF00905"/>
    </source>
</evidence>
<evidence type="ECO:0000313" key="3">
    <source>
        <dbReference type="EMBL" id="MBD9699362.1"/>
    </source>
</evidence>
<dbReference type="Pfam" id="PF21922">
    <property type="entry name" value="PBP_dimer_2"/>
    <property type="match status" value="1"/>
</dbReference>
<dbReference type="Gene3D" id="3.40.710.10">
    <property type="entry name" value="DD-peptidase/beta-lactamase superfamily"/>
    <property type="match status" value="1"/>
</dbReference>
<comment type="caution">
    <text evidence="3">The sequence shown here is derived from an EMBL/GenBank/DDBJ whole genome shotgun (WGS) entry which is preliminary data.</text>
</comment>
<dbReference type="RefSeq" id="WP_192279337.1">
    <property type="nucleotide sequence ID" value="NZ_JACZDF010000003.1"/>
</dbReference>
<reference evidence="3 4" key="1">
    <citation type="submission" date="2020-09" db="EMBL/GenBank/DDBJ databases">
        <title>Flavimobilis rhizosphaerae sp. nov., isolated from rhizosphere soil of Spartina alterniflora.</title>
        <authorList>
            <person name="Hanqin C."/>
        </authorList>
    </citation>
    <scope>NUCLEOTIDE SEQUENCE [LARGE SCALE GENOMIC DNA]</scope>
    <source>
        <strain evidence="3 4">GY 10621</strain>
    </source>
</reference>
<dbReference type="Gene3D" id="3.90.1310.10">
    <property type="entry name" value="Penicillin-binding protein 2a (Domain 2)"/>
    <property type="match status" value="1"/>
</dbReference>
<proteinExistence type="predicted"/>
<dbReference type="Proteomes" id="UP000642107">
    <property type="component" value="Unassembled WGS sequence"/>
</dbReference>
<sequence length="482" mass="50352">MNDAIRRVSTVAIVLLLALMVAATNIQVREAPSLNADGRNVRSIYREFGVSRGPIIVDGESVVSSVPSDDAFGYQRTYTDGPLFSHVTGYFSIVFGRDGIERAENEVLNGTADSFFLRRMQDLVTGHQQRGGSVELTLARKLQEVATEALGDQRGAVVALDVRTGAVLAMVSTPTYDPARLAKHSSSKVNDAYQELLADDSHPLRNRATSSVYPPGSTFKVLTAAAALESGAYQADTVIPAPDTFTLPQSTSVLQNFGGSRCSPTGEQTLADALRISCNTAFAMLGGEVGQEQLRKTAEAFGFNERSSVPIPVAASRIPADLTAPELALSSIGQMDIAATPLQMASVAQAIANGGDRLEPYLVERVRDANLDVVSEADPSSAGRAVSGTTARALTEMMVGVVESGSGTAARIPGIRVAGKTGTAQTTKDAAPHAWFMGFAPADSPQIAVAVLVENGGSMGSEATGGAVAAPIARKVLEAGLR</sequence>
<protein>
    <submittedName>
        <fullName evidence="3">Serine hydrolase</fullName>
    </submittedName>
</protein>
<dbReference type="PANTHER" id="PTHR30627:SF24">
    <property type="entry name" value="PENICILLIN-BINDING PROTEIN 4B"/>
    <property type="match status" value="1"/>
</dbReference>
<dbReference type="PANTHER" id="PTHR30627">
    <property type="entry name" value="PEPTIDOGLYCAN D,D-TRANSPEPTIDASE"/>
    <property type="match status" value="1"/>
</dbReference>
<name>A0ABR9DQF8_9MICO</name>
<dbReference type="SUPFAM" id="SSF56601">
    <property type="entry name" value="beta-lactamase/transpeptidase-like"/>
    <property type="match status" value="1"/>
</dbReference>
<evidence type="ECO:0000259" key="2">
    <source>
        <dbReference type="Pfam" id="PF21922"/>
    </source>
</evidence>
<organism evidence="3 4">
    <name type="scientific">Flavimobilis rhizosphaerae</name>
    <dbReference type="NCBI Taxonomy" id="2775421"/>
    <lineage>
        <taxon>Bacteria</taxon>
        <taxon>Bacillati</taxon>
        <taxon>Actinomycetota</taxon>
        <taxon>Actinomycetes</taxon>
        <taxon>Micrococcales</taxon>
        <taxon>Jonesiaceae</taxon>
        <taxon>Flavimobilis</taxon>
    </lineage>
</organism>
<dbReference type="InterPro" id="IPR036138">
    <property type="entry name" value="PBP_dimer_sf"/>
</dbReference>
<dbReference type="Pfam" id="PF00905">
    <property type="entry name" value="Transpeptidase"/>
    <property type="match status" value="1"/>
</dbReference>
<gene>
    <name evidence="3" type="ORF">IGS67_07635</name>
</gene>
<dbReference type="InterPro" id="IPR050515">
    <property type="entry name" value="Beta-lactam/transpept"/>
</dbReference>
<feature type="domain" description="Penicillin-binding protein transpeptidase" evidence="1">
    <location>
        <begin position="155"/>
        <end position="478"/>
    </location>
</feature>
<dbReference type="EMBL" id="JACZDF010000003">
    <property type="protein sequence ID" value="MBD9699362.1"/>
    <property type="molecule type" value="Genomic_DNA"/>
</dbReference>
<dbReference type="SUPFAM" id="SSF56519">
    <property type="entry name" value="Penicillin binding protein dimerisation domain"/>
    <property type="match status" value="1"/>
</dbReference>
<accession>A0ABR9DQF8</accession>